<protein>
    <recommendedName>
        <fullName evidence="6">Ribosomal lysine N-methyltransferase 4</fullName>
        <ecNumber evidence="6">2.1.1.-</ecNumber>
    </recommendedName>
</protein>
<dbReference type="CDD" id="cd19178">
    <property type="entry name" value="SET_SETD6"/>
    <property type="match status" value="1"/>
</dbReference>
<keyword evidence="2 6" id="KW-0489">Methyltransferase</keyword>
<dbReference type="GO" id="GO:0005634">
    <property type="term" value="C:nucleus"/>
    <property type="evidence" value="ECO:0007669"/>
    <property type="project" value="UniProtKB-SubCell"/>
</dbReference>
<keyword evidence="5 6" id="KW-0539">Nucleus</keyword>
<dbReference type="SUPFAM" id="SSF81822">
    <property type="entry name" value="RuBisCo LSMT C-terminal, substrate-binding domain"/>
    <property type="match status" value="1"/>
</dbReference>
<evidence type="ECO:0000256" key="7">
    <source>
        <dbReference type="SAM" id="MobiDB-lite"/>
    </source>
</evidence>
<keyword evidence="3 6" id="KW-0808">Transferase</keyword>
<comment type="subcellular location">
    <subcellularLocation>
        <location evidence="1 6">Nucleus</location>
    </subcellularLocation>
</comment>
<dbReference type="EMBL" id="MU806237">
    <property type="protein sequence ID" value="KAJ3837571.1"/>
    <property type="molecule type" value="Genomic_DNA"/>
</dbReference>
<gene>
    <name evidence="9" type="ORF">F5878DRAFT_622031</name>
</gene>
<evidence type="ECO:0000313" key="10">
    <source>
        <dbReference type="Proteomes" id="UP001163846"/>
    </source>
</evidence>
<dbReference type="EC" id="2.1.1.-" evidence="6"/>
<evidence type="ECO:0000313" key="9">
    <source>
        <dbReference type="EMBL" id="KAJ3837571.1"/>
    </source>
</evidence>
<evidence type="ECO:0000256" key="3">
    <source>
        <dbReference type="ARBA" id="ARBA00022679"/>
    </source>
</evidence>
<dbReference type="GO" id="GO:0032259">
    <property type="term" value="P:methylation"/>
    <property type="evidence" value="ECO:0007669"/>
    <property type="project" value="UniProtKB-KW"/>
</dbReference>
<dbReference type="PANTHER" id="PTHR13271">
    <property type="entry name" value="UNCHARACTERIZED PUTATIVE METHYLTRANSFERASE"/>
    <property type="match status" value="1"/>
</dbReference>
<dbReference type="Pfam" id="PF00856">
    <property type="entry name" value="SET"/>
    <property type="match status" value="1"/>
</dbReference>
<dbReference type="AlphaFoldDB" id="A0AA38UDH6"/>
<organism evidence="9 10">
    <name type="scientific">Lentinula raphanica</name>
    <dbReference type="NCBI Taxonomy" id="153919"/>
    <lineage>
        <taxon>Eukaryota</taxon>
        <taxon>Fungi</taxon>
        <taxon>Dikarya</taxon>
        <taxon>Basidiomycota</taxon>
        <taxon>Agaricomycotina</taxon>
        <taxon>Agaricomycetes</taxon>
        <taxon>Agaricomycetidae</taxon>
        <taxon>Agaricales</taxon>
        <taxon>Marasmiineae</taxon>
        <taxon>Omphalotaceae</taxon>
        <taxon>Lentinula</taxon>
    </lineage>
</organism>
<proteinExistence type="inferred from homology"/>
<dbReference type="PIRSF" id="PIRSF011771">
    <property type="entry name" value="RMS1_SET"/>
    <property type="match status" value="1"/>
</dbReference>
<comment type="caution">
    <text evidence="9">The sequence shown here is derived from an EMBL/GenBank/DDBJ whole genome shotgun (WGS) entry which is preliminary data.</text>
</comment>
<evidence type="ECO:0000256" key="6">
    <source>
        <dbReference type="PIRNR" id="PIRNR011771"/>
    </source>
</evidence>
<dbReference type="InterPro" id="IPR015353">
    <property type="entry name" value="Rubisco_LSMT_subst-bd"/>
</dbReference>
<dbReference type="Proteomes" id="UP001163846">
    <property type="component" value="Unassembled WGS sequence"/>
</dbReference>
<dbReference type="InterPro" id="IPR001214">
    <property type="entry name" value="SET_dom"/>
</dbReference>
<keyword evidence="10" id="KW-1185">Reference proteome</keyword>
<evidence type="ECO:0000256" key="5">
    <source>
        <dbReference type="ARBA" id="ARBA00023242"/>
    </source>
</evidence>
<dbReference type="InterPro" id="IPR050600">
    <property type="entry name" value="SETD3_SETD6_MTase"/>
</dbReference>
<dbReference type="Gene3D" id="3.90.1420.10">
    <property type="entry name" value="Rubisco LSMT, substrate-binding domain"/>
    <property type="match status" value="1"/>
</dbReference>
<name>A0AA38UDH6_9AGAR</name>
<dbReference type="Gene3D" id="3.90.1410.10">
    <property type="entry name" value="set domain protein methyltransferase, domain 1"/>
    <property type="match status" value="1"/>
</dbReference>
<dbReference type="PROSITE" id="PS50280">
    <property type="entry name" value="SET"/>
    <property type="match status" value="1"/>
</dbReference>
<sequence length="502" mass="56505">MSLPELEPFLSWFQSNGGTIDLDAVGFKIFSAAEGGRGAVALKNIEKEQTLFTIPRSLVLSTDTSSLPEKFGLNDWKRRELDKGWSGLILCMMWEDAQASDSKWAQYLVILPTQFNTPMFWDEQDLKELEGTSVVEKLGKQDAERDFNDKVVPAIQSRPDLFPPESLSTYYSLERYHITGSRILSRSFDIERGATDEVSGEEELDGEADRSTGSAMDVDEDNAPAGVEDNSIQDDATGEEEEEDEEDAINVSMVPVADLLNARYGSENAKLFYEDKVLKMIATKRISIGEQIWNTYNDLPNSELLRKYGHVDVLPLQGRDEGNPADIVEIRADLVLSTYLERSNEAATTTSSHERIDWWLEEGGDDVFVVETNFDVPEAMISLTRLLYLSSSDWEKAREKGKPPKPRLDLQTSNLLGLVLQKRIAQYPSTIEEDKKLLKDEPGMPWNKYQALIVRLGEKRILNSTLQRLQTMVAAEKAKESGAQKRKPASQSSKSTTKKTKR</sequence>
<dbReference type="Pfam" id="PF09273">
    <property type="entry name" value="Rubis-subs-bind"/>
    <property type="match status" value="1"/>
</dbReference>
<comment type="function">
    <text evidence="6">S-adenosyl-L-methionine-dependent protein-lysine N-methyltransferase that monomethylates 60S ribosomal protein L42.</text>
</comment>
<feature type="compositionally biased region" description="Acidic residues" evidence="7">
    <location>
        <begin position="236"/>
        <end position="247"/>
    </location>
</feature>
<evidence type="ECO:0000256" key="4">
    <source>
        <dbReference type="ARBA" id="ARBA00022691"/>
    </source>
</evidence>
<comment type="similarity">
    <text evidence="6">Belongs to the class V-like SAM-binding methyltransferase superfamily. Histone-lysine methyltransferase family. SETD6 subfamily.</text>
</comment>
<dbReference type="InterPro" id="IPR036464">
    <property type="entry name" value="Rubisco_LSMT_subst-bd_sf"/>
</dbReference>
<keyword evidence="4 6" id="KW-0949">S-adenosyl-L-methionine</keyword>
<feature type="region of interest" description="Disordered" evidence="7">
    <location>
        <begin position="194"/>
        <end position="247"/>
    </location>
</feature>
<evidence type="ECO:0000256" key="2">
    <source>
        <dbReference type="ARBA" id="ARBA00022603"/>
    </source>
</evidence>
<dbReference type="SUPFAM" id="SSF82199">
    <property type="entry name" value="SET domain"/>
    <property type="match status" value="1"/>
</dbReference>
<dbReference type="GO" id="GO:0016279">
    <property type="term" value="F:protein-lysine N-methyltransferase activity"/>
    <property type="evidence" value="ECO:0007669"/>
    <property type="project" value="UniProtKB-UniRule"/>
</dbReference>
<feature type="region of interest" description="Disordered" evidence="7">
    <location>
        <begin position="473"/>
        <end position="502"/>
    </location>
</feature>
<feature type="domain" description="SET" evidence="8">
    <location>
        <begin position="25"/>
        <end position="297"/>
    </location>
</feature>
<dbReference type="InterPro" id="IPR046341">
    <property type="entry name" value="SET_dom_sf"/>
</dbReference>
<evidence type="ECO:0000256" key="1">
    <source>
        <dbReference type="ARBA" id="ARBA00004123"/>
    </source>
</evidence>
<evidence type="ECO:0000259" key="8">
    <source>
        <dbReference type="PROSITE" id="PS50280"/>
    </source>
</evidence>
<dbReference type="InterPro" id="IPR044430">
    <property type="entry name" value="SETD6_SET"/>
</dbReference>
<accession>A0AA38UDH6</accession>
<dbReference type="PANTHER" id="PTHR13271:SF34">
    <property type="entry name" value="N-LYSINE METHYLTRANSFERASE SETD6"/>
    <property type="match status" value="1"/>
</dbReference>
<dbReference type="InterPro" id="IPR011383">
    <property type="entry name" value="N-lys_methylase_SETD6"/>
</dbReference>
<reference evidence="9" key="1">
    <citation type="submission" date="2022-08" db="EMBL/GenBank/DDBJ databases">
        <authorList>
            <consortium name="DOE Joint Genome Institute"/>
            <person name="Min B."/>
            <person name="Riley R."/>
            <person name="Sierra-Patev S."/>
            <person name="Naranjo-Ortiz M."/>
            <person name="Looney B."/>
            <person name="Konkel Z."/>
            <person name="Slot J.C."/>
            <person name="Sakamoto Y."/>
            <person name="Steenwyk J.L."/>
            <person name="Rokas A."/>
            <person name="Carro J."/>
            <person name="Camarero S."/>
            <person name="Ferreira P."/>
            <person name="Molpeceres G."/>
            <person name="Ruiz-Duenas F.J."/>
            <person name="Serrano A."/>
            <person name="Henrissat B."/>
            <person name="Drula E."/>
            <person name="Hughes K.W."/>
            <person name="Mata J.L."/>
            <person name="Ishikawa N.K."/>
            <person name="Vargas-Isla R."/>
            <person name="Ushijima S."/>
            <person name="Smith C.A."/>
            <person name="Ahrendt S."/>
            <person name="Andreopoulos W."/>
            <person name="He G."/>
            <person name="Labutti K."/>
            <person name="Lipzen A."/>
            <person name="Ng V."/>
            <person name="Sandor L."/>
            <person name="Barry K."/>
            <person name="Martinez A.T."/>
            <person name="Xiao Y."/>
            <person name="Gibbons J.G."/>
            <person name="Terashima K."/>
            <person name="Hibbett D.S."/>
            <person name="Grigoriev I.V."/>
        </authorList>
    </citation>
    <scope>NUCLEOTIDE SEQUENCE</scope>
    <source>
        <strain evidence="9">TFB9207</strain>
    </source>
</reference>